<dbReference type="CDD" id="cd03255">
    <property type="entry name" value="ABC_MJ0796_LolCDE_FtsE"/>
    <property type="match status" value="1"/>
</dbReference>
<organism evidence="5 6">
    <name type="scientific">Conexibacter arvalis</name>
    <dbReference type="NCBI Taxonomy" id="912552"/>
    <lineage>
        <taxon>Bacteria</taxon>
        <taxon>Bacillati</taxon>
        <taxon>Actinomycetota</taxon>
        <taxon>Thermoleophilia</taxon>
        <taxon>Solirubrobacterales</taxon>
        <taxon>Conexibacteraceae</taxon>
        <taxon>Conexibacter</taxon>
    </lineage>
</organism>
<dbReference type="PROSITE" id="PS50893">
    <property type="entry name" value="ABC_TRANSPORTER_2"/>
    <property type="match status" value="1"/>
</dbReference>
<evidence type="ECO:0000313" key="5">
    <source>
        <dbReference type="EMBL" id="MBB4664768.1"/>
    </source>
</evidence>
<dbReference type="InterPro" id="IPR017911">
    <property type="entry name" value="MacB-like_ATP-bd"/>
</dbReference>
<proteinExistence type="predicted"/>
<protein>
    <submittedName>
        <fullName evidence="5">Putative ABC transport system ATP-binding protein</fullName>
    </submittedName>
</protein>
<dbReference type="Gene3D" id="3.40.50.300">
    <property type="entry name" value="P-loop containing nucleotide triphosphate hydrolases"/>
    <property type="match status" value="1"/>
</dbReference>
<dbReference type="GO" id="GO:0022857">
    <property type="term" value="F:transmembrane transporter activity"/>
    <property type="evidence" value="ECO:0007669"/>
    <property type="project" value="TreeGrafter"/>
</dbReference>
<reference evidence="5 6" key="1">
    <citation type="submission" date="2020-08" db="EMBL/GenBank/DDBJ databases">
        <title>Genomic Encyclopedia of Archaeal and Bacterial Type Strains, Phase II (KMG-II): from individual species to whole genera.</title>
        <authorList>
            <person name="Goeker M."/>
        </authorList>
    </citation>
    <scope>NUCLEOTIDE SEQUENCE [LARGE SCALE GENOMIC DNA]</scope>
    <source>
        <strain evidence="5 6">DSM 23288</strain>
    </source>
</reference>
<dbReference type="InterPro" id="IPR027417">
    <property type="entry name" value="P-loop_NTPase"/>
</dbReference>
<gene>
    <name evidence="5" type="ORF">BDZ31_004383</name>
</gene>
<dbReference type="GO" id="GO:0005886">
    <property type="term" value="C:plasma membrane"/>
    <property type="evidence" value="ECO:0007669"/>
    <property type="project" value="TreeGrafter"/>
</dbReference>
<sequence>MTLELVGAAKRFASGGETVRAIEDVSLTVGAGEVVALYGPSGSGKTTLLELAAGTLHPDRGTVRFDGVDLPTLSPAEATAYRRSLGFVFQRFHLHAGASALDNAAMKLLLAGWPPGRAKQAAAVWLKRVGLERRARHPPSKLSMGEQQRVVIARALAGEPKLILADEPTASLDTERSRAILGLLTEIARERSVGLLLATHDPDAAAFADRVCDLRDGRLVARPDHRPTATAPAGDRRT</sequence>
<dbReference type="Pfam" id="PF00005">
    <property type="entry name" value="ABC_tran"/>
    <property type="match status" value="1"/>
</dbReference>
<dbReference type="InterPro" id="IPR003439">
    <property type="entry name" value="ABC_transporter-like_ATP-bd"/>
</dbReference>
<keyword evidence="2" id="KW-0547">Nucleotide-binding</keyword>
<comment type="caution">
    <text evidence="5">The sequence shown here is derived from an EMBL/GenBank/DDBJ whole genome shotgun (WGS) entry which is preliminary data.</text>
</comment>
<dbReference type="RefSeq" id="WP_343075665.1">
    <property type="nucleotide sequence ID" value="NZ_JACHNU010000008.1"/>
</dbReference>
<keyword evidence="3 5" id="KW-0067">ATP-binding</keyword>
<keyword evidence="6" id="KW-1185">Reference proteome</keyword>
<dbReference type="AlphaFoldDB" id="A0A840ILE6"/>
<keyword evidence="1" id="KW-0813">Transport</keyword>
<dbReference type="EMBL" id="JACHNU010000008">
    <property type="protein sequence ID" value="MBB4664768.1"/>
    <property type="molecule type" value="Genomic_DNA"/>
</dbReference>
<dbReference type="SMART" id="SM00382">
    <property type="entry name" value="AAA"/>
    <property type="match status" value="1"/>
</dbReference>
<dbReference type="Proteomes" id="UP000585272">
    <property type="component" value="Unassembled WGS sequence"/>
</dbReference>
<dbReference type="InterPro" id="IPR015854">
    <property type="entry name" value="ABC_transpr_LolD-like"/>
</dbReference>
<name>A0A840ILE6_9ACTN</name>
<evidence type="ECO:0000256" key="1">
    <source>
        <dbReference type="ARBA" id="ARBA00022448"/>
    </source>
</evidence>
<dbReference type="InterPro" id="IPR003593">
    <property type="entry name" value="AAA+_ATPase"/>
</dbReference>
<dbReference type="SUPFAM" id="SSF52540">
    <property type="entry name" value="P-loop containing nucleoside triphosphate hydrolases"/>
    <property type="match status" value="1"/>
</dbReference>
<feature type="domain" description="ABC transporter" evidence="4">
    <location>
        <begin position="3"/>
        <end position="238"/>
    </location>
</feature>
<dbReference type="GO" id="GO:0016887">
    <property type="term" value="F:ATP hydrolysis activity"/>
    <property type="evidence" value="ECO:0007669"/>
    <property type="project" value="InterPro"/>
</dbReference>
<evidence type="ECO:0000259" key="4">
    <source>
        <dbReference type="PROSITE" id="PS50893"/>
    </source>
</evidence>
<evidence type="ECO:0000256" key="3">
    <source>
        <dbReference type="ARBA" id="ARBA00022840"/>
    </source>
</evidence>
<dbReference type="GO" id="GO:0005524">
    <property type="term" value="F:ATP binding"/>
    <property type="evidence" value="ECO:0007669"/>
    <property type="project" value="UniProtKB-KW"/>
</dbReference>
<evidence type="ECO:0000256" key="2">
    <source>
        <dbReference type="ARBA" id="ARBA00022741"/>
    </source>
</evidence>
<dbReference type="PANTHER" id="PTHR24220">
    <property type="entry name" value="IMPORT ATP-BINDING PROTEIN"/>
    <property type="match status" value="1"/>
</dbReference>
<evidence type="ECO:0000313" key="6">
    <source>
        <dbReference type="Proteomes" id="UP000585272"/>
    </source>
</evidence>
<accession>A0A840ILE6</accession>